<feature type="region of interest" description="Disordered" evidence="1">
    <location>
        <begin position="82"/>
        <end position="108"/>
    </location>
</feature>
<sequence length="108" mass="12433">IVCDCGRPRCLRVRRPPTQYSAHRGANQEAHSSGRCGLRYLKSIRGRSFLFFLGVCGGLRFRRLIPFSPPERLLRVRMAERRVGEGKGGEGHSWSDLIPQKKERKKER</sequence>
<reference evidence="2" key="1">
    <citation type="submission" date="2014-05" db="EMBL/GenBank/DDBJ databases">
        <title>The transcriptome of the halophilic microalga Tetraselmis sp. GSL018 isolated from the Great Salt Lake, Utah.</title>
        <authorList>
            <person name="Jinkerson R.E."/>
            <person name="D'Adamo S."/>
            <person name="Posewitz M.C."/>
        </authorList>
    </citation>
    <scope>NUCLEOTIDE SEQUENCE</scope>
    <source>
        <strain evidence="2">GSL018</strain>
    </source>
</reference>
<dbReference type="EMBL" id="GBEZ01004125">
    <property type="protein sequence ID" value="JAC81066.1"/>
    <property type="molecule type" value="Transcribed_RNA"/>
</dbReference>
<feature type="non-terminal residue" evidence="2">
    <location>
        <position position="108"/>
    </location>
</feature>
<dbReference type="AlphaFoldDB" id="A0A061SEA3"/>
<protein>
    <submittedName>
        <fullName evidence="2">Uncharacterized protein</fullName>
    </submittedName>
</protein>
<evidence type="ECO:0000256" key="1">
    <source>
        <dbReference type="SAM" id="MobiDB-lite"/>
    </source>
</evidence>
<organism evidence="2">
    <name type="scientific">Tetraselmis sp. GSL018</name>
    <dbReference type="NCBI Taxonomy" id="582737"/>
    <lineage>
        <taxon>Eukaryota</taxon>
        <taxon>Viridiplantae</taxon>
        <taxon>Chlorophyta</taxon>
        <taxon>core chlorophytes</taxon>
        <taxon>Chlorodendrophyceae</taxon>
        <taxon>Chlorodendrales</taxon>
        <taxon>Chlorodendraceae</taxon>
        <taxon>Tetraselmis</taxon>
    </lineage>
</organism>
<accession>A0A061SEA3</accession>
<proteinExistence type="predicted"/>
<feature type="non-terminal residue" evidence="2">
    <location>
        <position position="1"/>
    </location>
</feature>
<evidence type="ECO:0000313" key="2">
    <source>
        <dbReference type="EMBL" id="JAC81066.1"/>
    </source>
</evidence>
<gene>
    <name evidence="2" type="ORF">TSPGSL018_8776</name>
</gene>
<name>A0A061SEA3_9CHLO</name>